<keyword evidence="1" id="KW-0732">Signal</keyword>
<keyword evidence="4" id="KW-1185">Reference proteome</keyword>
<gene>
    <name evidence="3" type="ORF">J2X20_003478</name>
</gene>
<protein>
    <recommendedName>
        <fullName evidence="2">DUF6265 domain-containing protein</fullName>
    </recommendedName>
</protein>
<dbReference type="Pfam" id="PF19780">
    <property type="entry name" value="DUF6265"/>
    <property type="match status" value="1"/>
</dbReference>
<evidence type="ECO:0000259" key="2">
    <source>
        <dbReference type="Pfam" id="PF19780"/>
    </source>
</evidence>
<dbReference type="Proteomes" id="UP001180453">
    <property type="component" value="Unassembled WGS sequence"/>
</dbReference>
<feature type="domain" description="DUF6265" evidence="2">
    <location>
        <begin position="27"/>
        <end position="133"/>
    </location>
</feature>
<proteinExistence type="predicted"/>
<reference evidence="3 4" key="1">
    <citation type="submission" date="2023-07" db="EMBL/GenBank/DDBJ databases">
        <title>Sorghum-associated microbial communities from plants grown in Nebraska, USA.</title>
        <authorList>
            <person name="Schachtman D."/>
        </authorList>
    </citation>
    <scope>NUCLEOTIDE SEQUENCE [LARGE SCALE GENOMIC DNA]</scope>
    <source>
        <strain evidence="3 4">BE314</strain>
    </source>
</reference>
<accession>A0ABU1YPM8</accession>
<sequence length="148" mass="16169">MLVRLALATLAATLTTAVFAAGPADLAFMRGSWEGRDGPLTFEERWTDEAGGLMLGVSRTLKGSRAVGFEFLRVEFRKDTVVYVAQPGGKPKTEFRLTASGANSATFENPAHDHPKLIRYLLNAEGELVAELEGAEKPQRFVFKPVSR</sequence>
<evidence type="ECO:0000313" key="3">
    <source>
        <dbReference type="EMBL" id="MDR7270820.1"/>
    </source>
</evidence>
<comment type="caution">
    <text evidence="3">The sequence shown here is derived from an EMBL/GenBank/DDBJ whole genome shotgun (WGS) entry which is preliminary data.</text>
</comment>
<feature type="chain" id="PRO_5045371234" description="DUF6265 domain-containing protein" evidence="1">
    <location>
        <begin position="21"/>
        <end position="148"/>
    </location>
</feature>
<dbReference type="RefSeq" id="WP_310267119.1">
    <property type="nucleotide sequence ID" value="NZ_JAVDXU010000002.1"/>
</dbReference>
<name>A0ABU1YPM8_ROSSA</name>
<evidence type="ECO:0000256" key="1">
    <source>
        <dbReference type="SAM" id="SignalP"/>
    </source>
</evidence>
<dbReference type="InterPro" id="IPR046232">
    <property type="entry name" value="DUF6265"/>
</dbReference>
<evidence type="ECO:0000313" key="4">
    <source>
        <dbReference type="Proteomes" id="UP001180453"/>
    </source>
</evidence>
<organism evidence="3 4">
    <name type="scientific">Roseateles saccharophilus</name>
    <name type="common">Pseudomonas saccharophila</name>
    <dbReference type="NCBI Taxonomy" id="304"/>
    <lineage>
        <taxon>Bacteria</taxon>
        <taxon>Pseudomonadati</taxon>
        <taxon>Pseudomonadota</taxon>
        <taxon>Betaproteobacteria</taxon>
        <taxon>Burkholderiales</taxon>
        <taxon>Sphaerotilaceae</taxon>
        <taxon>Roseateles</taxon>
    </lineage>
</organism>
<dbReference type="EMBL" id="JAVDXU010000002">
    <property type="protein sequence ID" value="MDR7270820.1"/>
    <property type="molecule type" value="Genomic_DNA"/>
</dbReference>
<feature type="signal peptide" evidence="1">
    <location>
        <begin position="1"/>
        <end position="20"/>
    </location>
</feature>